<reference evidence="2 3" key="1">
    <citation type="submission" date="2021-01" db="EMBL/GenBank/DDBJ databases">
        <title>Chryseolinea sp. Jin1 Genome sequencing and assembly.</title>
        <authorList>
            <person name="Kim I."/>
        </authorList>
    </citation>
    <scope>NUCLEOTIDE SEQUENCE [LARGE SCALE GENOMIC DNA]</scope>
    <source>
        <strain evidence="2 3">Jin1</strain>
    </source>
</reference>
<protein>
    <recommendedName>
        <fullName evidence="4">DUF4861 domain-containing protein</fullName>
    </recommendedName>
</protein>
<dbReference type="RefSeq" id="WP_202008353.1">
    <property type="nucleotide sequence ID" value="NZ_JAERRB010000002.1"/>
</dbReference>
<evidence type="ECO:0000313" key="2">
    <source>
        <dbReference type="EMBL" id="MBL0740987.1"/>
    </source>
</evidence>
<evidence type="ECO:0008006" key="4">
    <source>
        <dbReference type="Google" id="ProtNLM"/>
    </source>
</evidence>
<keyword evidence="1" id="KW-0732">Signal</keyword>
<feature type="chain" id="PRO_5045676815" description="DUF4861 domain-containing protein" evidence="1">
    <location>
        <begin position="28"/>
        <end position="320"/>
    </location>
</feature>
<feature type="signal peptide" evidence="1">
    <location>
        <begin position="1"/>
        <end position="27"/>
    </location>
</feature>
<accession>A0ABS1KNZ8</accession>
<evidence type="ECO:0000313" key="3">
    <source>
        <dbReference type="Proteomes" id="UP000613030"/>
    </source>
</evidence>
<sequence length="320" mass="36816">MKTYIPKFLRLILAVVAALMQSCTDHIEQPAMAPIAQKDISVVNGKLSFKSKQSFFETISKINEMSPSELSAWQQNFKFTSLLNSVDTAASSQSLKQLPIGYRAVLNRNGEAIFGDTIVWYSATGTKHYIPKLNEELLTKIKTGAVESKLKGTFTIKTASILNKKENPEGRFIWVTPGDKDHEARWQHEFCYHNDCGSRRKYIHELYMVVDDWYYTLYLVAKLEWRGRRGWYGAGEDRYIIMNLACTVQLTAGDKGIYGATYVPIHVNTVYHDNLNIFIAQDFLTYSNYAYWDIDIRGEILQEIVDDPNSRWDNVSYPLW</sequence>
<comment type="caution">
    <text evidence="2">The sequence shown here is derived from an EMBL/GenBank/DDBJ whole genome shotgun (WGS) entry which is preliminary data.</text>
</comment>
<organism evidence="2 3">
    <name type="scientific">Chryseolinea lacunae</name>
    <dbReference type="NCBI Taxonomy" id="2801331"/>
    <lineage>
        <taxon>Bacteria</taxon>
        <taxon>Pseudomonadati</taxon>
        <taxon>Bacteroidota</taxon>
        <taxon>Cytophagia</taxon>
        <taxon>Cytophagales</taxon>
        <taxon>Fulvivirgaceae</taxon>
        <taxon>Chryseolinea</taxon>
    </lineage>
</organism>
<gene>
    <name evidence="2" type="ORF">JI741_07130</name>
</gene>
<keyword evidence="3" id="KW-1185">Reference proteome</keyword>
<name>A0ABS1KNZ8_9BACT</name>
<evidence type="ECO:0000256" key="1">
    <source>
        <dbReference type="SAM" id="SignalP"/>
    </source>
</evidence>
<dbReference type="EMBL" id="JAERRB010000002">
    <property type="protein sequence ID" value="MBL0740987.1"/>
    <property type="molecule type" value="Genomic_DNA"/>
</dbReference>
<dbReference type="Proteomes" id="UP000613030">
    <property type="component" value="Unassembled WGS sequence"/>
</dbReference>
<proteinExistence type="predicted"/>
<dbReference type="PROSITE" id="PS51257">
    <property type="entry name" value="PROKAR_LIPOPROTEIN"/>
    <property type="match status" value="1"/>
</dbReference>